<dbReference type="Proteomes" id="UP000231371">
    <property type="component" value="Unassembled WGS sequence"/>
</dbReference>
<evidence type="ECO:0000313" key="5">
    <source>
        <dbReference type="EMBL" id="PIQ69823.1"/>
    </source>
</evidence>
<comment type="similarity">
    <text evidence="1">Belongs to the glycosyl hydrolase 39 family.</text>
</comment>
<dbReference type="SUPFAM" id="SSF49899">
    <property type="entry name" value="Concanavalin A-like lectins/glucanases"/>
    <property type="match status" value="1"/>
</dbReference>
<proteinExistence type="inferred from homology"/>
<feature type="domain" description="Glycosyl hydrolases family 39 N-terminal catalytic" evidence="4">
    <location>
        <begin position="91"/>
        <end position="351"/>
    </location>
</feature>
<evidence type="ECO:0000256" key="1">
    <source>
        <dbReference type="ARBA" id="ARBA00008875"/>
    </source>
</evidence>
<dbReference type="PANTHER" id="PTHR12631:SF10">
    <property type="entry name" value="BETA-XYLOSIDASE-LIKE PROTEIN-RELATED"/>
    <property type="match status" value="1"/>
</dbReference>
<evidence type="ECO:0000256" key="2">
    <source>
        <dbReference type="ARBA" id="ARBA00022801"/>
    </source>
</evidence>
<dbReference type="PANTHER" id="PTHR12631">
    <property type="entry name" value="ALPHA-L-IDURONIDASE"/>
    <property type="match status" value="1"/>
</dbReference>
<dbReference type="InterPro" id="IPR017853">
    <property type="entry name" value="GH"/>
</dbReference>
<accession>A0A2H0KGW1</accession>
<keyword evidence="2" id="KW-0378">Hydrolase</keyword>
<dbReference type="Pfam" id="PF01229">
    <property type="entry name" value="Glyco_hydro_39"/>
    <property type="match status" value="1"/>
</dbReference>
<organism evidence="5 6">
    <name type="scientific">Candidatus Shapirobacteria bacterium CG11_big_fil_rev_8_21_14_0_20_40_12</name>
    <dbReference type="NCBI Taxonomy" id="1974889"/>
    <lineage>
        <taxon>Bacteria</taxon>
        <taxon>Candidatus Shapironibacteriota</taxon>
    </lineage>
</organism>
<sequence length="624" mass="70558">MTKNKILGLFIFFFLTTTVFSITLLLKQTQFLGKFAEEKTTVAVYGIIPQGKINRIWPNFSQGGEEQKPMLEPASPLIQALQPRYVRIDHLFDFPNLDLRVNEIIKAGANPFLALSYFPPPISGDLTTFPSDLTGWQALVQKTIQQYSGKNQKNLLGVYYEVWNEPDLFGKMTPEQYFSLYRASVLAAENCQNCNSFKIGGPAITTLKKDWIETFLRRAGESRTRLDFISWHSYQLNPGKTLTEVNNLKNLASFKNHFADTELIISEWGSVPEMSELHDSYFDASHTIVAIEKLKDSLNKLFTFELVDGPSPEGKEFWGRWGLITNQIYGLTPKPRYYSFAYLNKLLELEIKPQEPLSGVTVIGSTDGKENYCFVLSREKEKPSNFEIGLKDPLPGIYQINSYFLGPSREPFIPESKTISVNNNLSTNIDLAANAVVLLEINRASPALVIAKGATDLPQDSSAKLTINTPPLIFLLNQPAVSQAEFSFLFKPNWNTLEKQKHIFLESKNPVGDGISAWYENSDSPKIISSFVNYGETVEQVVLPIEFLDRNTWHNLSFSFDNNLKQMKVVFNGKESITKTTSNIKLGDFILIGGSRRENNSVEGFIDNLSITTNQEILYQKNFD</sequence>
<protein>
    <recommendedName>
        <fullName evidence="4">Glycosyl hydrolases family 39 N-terminal catalytic domain-containing protein</fullName>
    </recommendedName>
</protein>
<evidence type="ECO:0000313" key="6">
    <source>
        <dbReference type="Proteomes" id="UP000231371"/>
    </source>
</evidence>
<evidence type="ECO:0000256" key="3">
    <source>
        <dbReference type="ARBA" id="ARBA00023295"/>
    </source>
</evidence>
<dbReference type="SUPFAM" id="SSF51445">
    <property type="entry name" value="(Trans)glycosidases"/>
    <property type="match status" value="1"/>
</dbReference>
<name>A0A2H0KGW1_9BACT</name>
<dbReference type="GO" id="GO:0004553">
    <property type="term" value="F:hydrolase activity, hydrolyzing O-glycosyl compounds"/>
    <property type="evidence" value="ECO:0007669"/>
    <property type="project" value="TreeGrafter"/>
</dbReference>
<dbReference type="InterPro" id="IPR049166">
    <property type="entry name" value="GH39_cat"/>
</dbReference>
<comment type="caution">
    <text evidence="5">The sequence shown here is derived from an EMBL/GenBank/DDBJ whole genome shotgun (WGS) entry which is preliminary data.</text>
</comment>
<dbReference type="InterPro" id="IPR051923">
    <property type="entry name" value="Glycosyl_Hydrolase_39"/>
</dbReference>
<evidence type="ECO:0000259" key="4">
    <source>
        <dbReference type="Pfam" id="PF01229"/>
    </source>
</evidence>
<dbReference type="AlphaFoldDB" id="A0A2H0KGW1"/>
<dbReference type="EMBL" id="PCVI01000061">
    <property type="protein sequence ID" value="PIQ69823.1"/>
    <property type="molecule type" value="Genomic_DNA"/>
</dbReference>
<dbReference type="InterPro" id="IPR013320">
    <property type="entry name" value="ConA-like_dom_sf"/>
</dbReference>
<dbReference type="Gene3D" id="2.60.120.200">
    <property type="match status" value="1"/>
</dbReference>
<dbReference type="Gene3D" id="3.20.20.80">
    <property type="entry name" value="Glycosidases"/>
    <property type="match status" value="1"/>
</dbReference>
<gene>
    <name evidence="5" type="ORF">COV89_03800</name>
</gene>
<reference evidence="5 6" key="1">
    <citation type="submission" date="2017-09" db="EMBL/GenBank/DDBJ databases">
        <title>Depth-based differentiation of microbial function through sediment-hosted aquifers and enrichment of novel symbionts in the deep terrestrial subsurface.</title>
        <authorList>
            <person name="Probst A.J."/>
            <person name="Ladd B."/>
            <person name="Jarett J.K."/>
            <person name="Geller-Mcgrath D.E."/>
            <person name="Sieber C.M."/>
            <person name="Emerson J.B."/>
            <person name="Anantharaman K."/>
            <person name="Thomas B.C."/>
            <person name="Malmstrom R."/>
            <person name="Stieglmeier M."/>
            <person name="Klingl A."/>
            <person name="Woyke T."/>
            <person name="Ryan C.M."/>
            <person name="Banfield J.F."/>
        </authorList>
    </citation>
    <scope>NUCLEOTIDE SEQUENCE [LARGE SCALE GENOMIC DNA]</scope>
    <source>
        <strain evidence="5">CG11_big_fil_rev_8_21_14_0_20_40_12</strain>
    </source>
</reference>
<keyword evidence="3" id="KW-0326">Glycosidase</keyword>